<name>A0A812NGT3_9DINO</name>
<evidence type="ECO:0000259" key="1">
    <source>
        <dbReference type="Pfam" id="PF12237"/>
    </source>
</evidence>
<dbReference type="AlphaFoldDB" id="A0A812NGT3"/>
<organism evidence="2 3">
    <name type="scientific">Symbiodinium natans</name>
    <dbReference type="NCBI Taxonomy" id="878477"/>
    <lineage>
        <taxon>Eukaryota</taxon>
        <taxon>Sar</taxon>
        <taxon>Alveolata</taxon>
        <taxon>Dinophyceae</taxon>
        <taxon>Suessiales</taxon>
        <taxon>Symbiodiniaceae</taxon>
        <taxon>Symbiodinium</taxon>
    </lineage>
</organism>
<accession>A0A812NGT3</accession>
<dbReference type="Proteomes" id="UP000604046">
    <property type="component" value="Unassembled WGS sequence"/>
</dbReference>
<reference evidence="2" key="1">
    <citation type="submission" date="2021-02" db="EMBL/GenBank/DDBJ databases">
        <authorList>
            <person name="Dougan E. K."/>
            <person name="Rhodes N."/>
            <person name="Thang M."/>
            <person name="Chan C."/>
        </authorList>
    </citation>
    <scope>NUCLEOTIDE SEQUENCE</scope>
</reference>
<dbReference type="InterPro" id="IPR039881">
    <property type="entry name" value="PCIF1-like"/>
</dbReference>
<keyword evidence="3" id="KW-1185">Reference proteome</keyword>
<dbReference type="GO" id="GO:0016422">
    <property type="term" value="F:mRNA (2'-O-methyladenosine-N6-)-methyltransferase activity"/>
    <property type="evidence" value="ECO:0007669"/>
    <property type="project" value="InterPro"/>
</dbReference>
<dbReference type="GO" id="GO:0099122">
    <property type="term" value="F:RNA polymerase II C-terminal domain binding"/>
    <property type="evidence" value="ECO:0007669"/>
    <property type="project" value="InterPro"/>
</dbReference>
<evidence type="ECO:0000313" key="2">
    <source>
        <dbReference type="EMBL" id="CAE7312296.1"/>
    </source>
</evidence>
<proteinExistence type="predicted"/>
<dbReference type="OrthoDB" id="193787at2759"/>
<dbReference type="InterPro" id="IPR022035">
    <property type="entry name" value="PCIF1_WW"/>
</dbReference>
<feature type="domain" description="PCIF1 WW" evidence="1">
    <location>
        <begin position="186"/>
        <end position="263"/>
    </location>
</feature>
<dbReference type="PANTHER" id="PTHR21727:SF0">
    <property type="entry name" value="MRNA (2'-O-METHYLADENOSINE-N(6)-)-METHYLTRANSFERASE"/>
    <property type="match status" value="1"/>
</dbReference>
<dbReference type="Pfam" id="PF12237">
    <property type="entry name" value="PCIF1_WW"/>
    <property type="match status" value="1"/>
</dbReference>
<gene>
    <name evidence="2" type="primary">Pcif1</name>
    <name evidence="2" type="ORF">SNAT2548_LOCUS16398</name>
</gene>
<evidence type="ECO:0000313" key="3">
    <source>
        <dbReference type="Proteomes" id="UP000604046"/>
    </source>
</evidence>
<dbReference type="EMBL" id="CAJNDS010002080">
    <property type="protein sequence ID" value="CAE7312296.1"/>
    <property type="molecule type" value="Genomic_DNA"/>
</dbReference>
<sequence>MKNKKKKNHVLLAATRWALPDGARDSKSFLLSTGGDTTKPVAAPSVLQESQRTKIYEELKKQLRDECTSQGQSQYPSMAFERWWLSVRDHTGGPDPLIPTPQKAEDPTLVTDLERAGFSRTAACGVARRLASKSAASAASLAASKESKQGSKEIVELQRSSDGDEVQLFCKSAGARVRFSAFAYKKLKKLYEFHQRRNGCSRLEEAAVVLGLRYQALGGTGFQLALPAAAWNVLQTDFAVQAECFASPFNCWFPNYCSAFPDCARPSAWHSRESRPVFPFEASCHFV</sequence>
<comment type="caution">
    <text evidence="2">The sequence shown here is derived from an EMBL/GenBank/DDBJ whole genome shotgun (WGS) entry which is preliminary data.</text>
</comment>
<protein>
    <submittedName>
        <fullName evidence="2">Pcif1 protein</fullName>
    </submittedName>
</protein>
<dbReference type="PANTHER" id="PTHR21727">
    <property type="entry name" value="PHOSPHORYLATED CTD INTERACTING FACTOR 1"/>
    <property type="match status" value="1"/>
</dbReference>